<evidence type="ECO:0000256" key="6">
    <source>
        <dbReference type="ARBA" id="ARBA00022556"/>
    </source>
</evidence>
<evidence type="ECO:0000313" key="12">
    <source>
        <dbReference type="EMBL" id="MYM39213.1"/>
    </source>
</evidence>
<evidence type="ECO:0000313" key="13">
    <source>
        <dbReference type="Proteomes" id="UP000478090"/>
    </source>
</evidence>
<keyword evidence="9 11" id="KW-0443">Lipid metabolism</keyword>
<dbReference type="Gene3D" id="3.40.50.2000">
    <property type="entry name" value="Glycogen Phosphorylase B"/>
    <property type="match status" value="1"/>
</dbReference>
<evidence type="ECO:0000256" key="8">
    <source>
        <dbReference type="ARBA" id="ARBA00022679"/>
    </source>
</evidence>
<dbReference type="NCBIfam" id="TIGR00215">
    <property type="entry name" value="lpxB"/>
    <property type="match status" value="1"/>
</dbReference>
<comment type="caution">
    <text evidence="12">The sequence shown here is derived from an EMBL/GenBank/DDBJ whole genome shotgun (WGS) entry which is preliminary data.</text>
</comment>
<sequence length="395" mass="43275">MASSADIAAAEQSLLSPLSLALVAGEPSGDMLAARLLSGLRPHLPDARFHGIGGEQMMAQGFESHWPMDKLTVRGLLAVIPRYREIKGIQNQLRDQLLAERPAAFIGADYPGFNLGLEEQLKAAGIPTIHYIGPQIWAWRGGRIKKIIRAVSHMLVVFPFEEEIYRKAGVPVSYVGHPLAEVIPLATDEAGARRALGLPEMANVVTIMPGSRMSEIKYNTAAFIGAARLLKQREPSLHFVVPMAGARQRQYFLELIAQAGLQDVELTLLDGQSHTAIAAADAVLVASGTASLEVALFKKPMVIAYKMMALEWQILRHFGYQPWIGLPNILAREFLVPEMLQDAASPQALAEAMWQQLTDAPHRLRLAQRFSDMHHSLLRNSAQESAAAVLKVIQA</sequence>
<dbReference type="Proteomes" id="UP000478090">
    <property type="component" value="Unassembled WGS sequence"/>
</dbReference>
<dbReference type="GO" id="GO:0008915">
    <property type="term" value="F:lipid-A-disaccharide synthase activity"/>
    <property type="evidence" value="ECO:0007669"/>
    <property type="project" value="UniProtKB-EC"/>
</dbReference>
<evidence type="ECO:0000256" key="10">
    <source>
        <dbReference type="ARBA" id="ARBA00048975"/>
    </source>
</evidence>
<keyword evidence="7 11" id="KW-0328">Glycosyltransferase</keyword>
<evidence type="ECO:0000256" key="5">
    <source>
        <dbReference type="ARBA" id="ARBA00022516"/>
    </source>
</evidence>
<comment type="similarity">
    <text evidence="2 11">Belongs to the LpxB family.</text>
</comment>
<gene>
    <name evidence="11 12" type="primary">lpxB</name>
    <name evidence="12" type="ORF">GTP27_07690</name>
</gene>
<evidence type="ECO:0000256" key="4">
    <source>
        <dbReference type="ARBA" id="ARBA00020902"/>
    </source>
</evidence>
<proteinExistence type="inferred from homology"/>
<keyword evidence="5 11" id="KW-0444">Lipid biosynthesis</keyword>
<evidence type="ECO:0000256" key="7">
    <source>
        <dbReference type="ARBA" id="ARBA00022676"/>
    </source>
</evidence>
<protein>
    <recommendedName>
        <fullName evidence="4 11">Lipid-A-disaccharide synthase</fullName>
        <ecNumber evidence="3 11">2.4.1.182</ecNumber>
    </recommendedName>
</protein>
<dbReference type="Pfam" id="PF02684">
    <property type="entry name" value="LpxB"/>
    <property type="match status" value="1"/>
</dbReference>
<evidence type="ECO:0000256" key="9">
    <source>
        <dbReference type="ARBA" id="ARBA00023098"/>
    </source>
</evidence>
<evidence type="ECO:0000256" key="2">
    <source>
        <dbReference type="ARBA" id="ARBA00007868"/>
    </source>
</evidence>
<evidence type="ECO:0000256" key="11">
    <source>
        <dbReference type="HAMAP-Rule" id="MF_00392"/>
    </source>
</evidence>
<comment type="catalytic activity">
    <reaction evidence="10 11">
        <text>a lipid X + a UDP-2-N,3-O-bis[(3R)-3-hydroxyacyl]-alpha-D-glucosamine = a lipid A disaccharide + UDP + H(+)</text>
        <dbReference type="Rhea" id="RHEA:67828"/>
        <dbReference type="ChEBI" id="CHEBI:15378"/>
        <dbReference type="ChEBI" id="CHEBI:58223"/>
        <dbReference type="ChEBI" id="CHEBI:137748"/>
        <dbReference type="ChEBI" id="CHEBI:176338"/>
        <dbReference type="ChEBI" id="CHEBI:176343"/>
        <dbReference type="EC" id="2.4.1.182"/>
    </reaction>
</comment>
<comment type="function">
    <text evidence="1 11">Condensation of UDP-2,3-diacylglucosamine and 2,3-diacylglucosamine-1-phosphate to form lipid A disaccharide, a precursor of lipid A, a phosphorylated glycolipid that anchors the lipopolysaccharide to the outer membrane of the cell.</text>
</comment>
<evidence type="ECO:0000256" key="1">
    <source>
        <dbReference type="ARBA" id="ARBA00002056"/>
    </source>
</evidence>
<dbReference type="PANTHER" id="PTHR30372">
    <property type="entry name" value="LIPID-A-DISACCHARIDE SYNTHASE"/>
    <property type="match status" value="1"/>
</dbReference>
<keyword evidence="8 11" id="KW-0808">Transferase</keyword>
<name>A0ABW9VIC9_9BURK</name>
<reference evidence="12 13" key="1">
    <citation type="submission" date="2019-12" db="EMBL/GenBank/DDBJ databases">
        <title>Novel species isolated from a subtropical stream in China.</title>
        <authorList>
            <person name="Lu H."/>
        </authorList>
    </citation>
    <scope>NUCLEOTIDE SEQUENCE [LARGE SCALE GENOMIC DNA]</scope>
    <source>
        <strain evidence="12 13">CY13W</strain>
    </source>
</reference>
<organism evidence="12 13">
    <name type="scientific">Duganella qianjiadongensis</name>
    <dbReference type="NCBI Taxonomy" id="2692176"/>
    <lineage>
        <taxon>Bacteria</taxon>
        <taxon>Pseudomonadati</taxon>
        <taxon>Pseudomonadota</taxon>
        <taxon>Betaproteobacteria</taxon>
        <taxon>Burkholderiales</taxon>
        <taxon>Oxalobacteraceae</taxon>
        <taxon>Telluria group</taxon>
        <taxon>Duganella</taxon>
    </lineage>
</organism>
<dbReference type="PANTHER" id="PTHR30372:SF4">
    <property type="entry name" value="LIPID-A-DISACCHARIDE SYNTHASE, MITOCHONDRIAL-RELATED"/>
    <property type="match status" value="1"/>
</dbReference>
<dbReference type="EMBL" id="WWCM01000004">
    <property type="protein sequence ID" value="MYM39213.1"/>
    <property type="molecule type" value="Genomic_DNA"/>
</dbReference>
<dbReference type="InterPro" id="IPR003835">
    <property type="entry name" value="Glyco_trans_19"/>
</dbReference>
<dbReference type="HAMAP" id="MF_00392">
    <property type="entry name" value="LpxB"/>
    <property type="match status" value="1"/>
</dbReference>
<accession>A0ABW9VIC9</accession>
<dbReference type="SUPFAM" id="SSF53756">
    <property type="entry name" value="UDP-Glycosyltransferase/glycogen phosphorylase"/>
    <property type="match status" value="1"/>
</dbReference>
<comment type="pathway">
    <text evidence="11">Bacterial outer membrane biogenesis; LPS lipid A biosynthesis.</text>
</comment>
<dbReference type="EC" id="2.4.1.182" evidence="3 11"/>
<evidence type="ECO:0000256" key="3">
    <source>
        <dbReference type="ARBA" id="ARBA00012687"/>
    </source>
</evidence>
<keyword evidence="13" id="KW-1185">Reference proteome</keyword>
<dbReference type="RefSeq" id="WP_161038603.1">
    <property type="nucleotide sequence ID" value="NZ_WWCM01000004.1"/>
</dbReference>
<keyword evidence="6 11" id="KW-0441">Lipid A biosynthesis</keyword>